<organism evidence="1 2">
    <name type="scientific">Gelidibacter algens</name>
    <dbReference type="NCBI Taxonomy" id="49280"/>
    <lineage>
        <taxon>Bacteria</taxon>
        <taxon>Pseudomonadati</taxon>
        <taxon>Bacteroidota</taxon>
        <taxon>Flavobacteriia</taxon>
        <taxon>Flavobacteriales</taxon>
        <taxon>Flavobacteriaceae</taxon>
        <taxon>Gelidibacter</taxon>
    </lineage>
</organism>
<comment type="caution">
    <text evidence="1">The sequence shown here is derived from an EMBL/GenBank/DDBJ whole genome shotgun (WGS) entry which is preliminary data.</text>
</comment>
<reference evidence="1 2" key="1">
    <citation type="submission" date="2018-06" db="EMBL/GenBank/DDBJ databases">
        <title>Genomic Encyclopedia of Archaeal and Bacterial Type Strains, Phase II (KMG-II): from individual species to whole genera.</title>
        <authorList>
            <person name="Goeker M."/>
        </authorList>
    </citation>
    <scope>NUCLEOTIDE SEQUENCE [LARGE SCALE GENOMIC DNA]</scope>
    <source>
        <strain evidence="1 2">DSM 12408</strain>
    </source>
</reference>
<sequence length="149" mass="17238">MSCDLVISDSRIKEINLNDIKNTYPELNNSERSILTEIKRFHKPEIIQNGCKYYIQSSVDGELVNIFLDINKIQYFRLKWQLKEWLIQSKDISVDVLKYLVIGGIGSLITIGVQKYSTIQQPTKNESTERNASNKINDSLVDKDTLRLK</sequence>
<protein>
    <submittedName>
        <fullName evidence="1">Uncharacterized protein</fullName>
    </submittedName>
</protein>
<proteinExistence type="predicted"/>
<accession>A0A327RKK0</accession>
<name>A0A327RKK0_9FLAO</name>
<keyword evidence="2" id="KW-1185">Reference proteome</keyword>
<evidence type="ECO:0000313" key="2">
    <source>
        <dbReference type="Proteomes" id="UP000248987"/>
    </source>
</evidence>
<dbReference type="AlphaFoldDB" id="A0A327RKK0"/>
<dbReference type="Proteomes" id="UP000248987">
    <property type="component" value="Unassembled WGS sequence"/>
</dbReference>
<gene>
    <name evidence="1" type="ORF">LX77_03866</name>
</gene>
<evidence type="ECO:0000313" key="1">
    <source>
        <dbReference type="EMBL" id="RAJ17540.1"/>
    </source>
</evidence>
<dbReference type="EMBL" id="QLLQ01000034">
    <property type="protein sequence ID" value="RAJ17540.1"/>
    <property type="molecule type" value="Genomic_DNA"/>
</dbReference>